<evidence type="ECO:0000313" key="3">
    <source>
        <dbReference type="Proteomes" id="UP000078397"/>
    </source>
</evidence>
<keyword evidence="3" id="KW-1185">Reference proteome</keyword>
<comment type="caution">
    <text evidence="2">The sequence shown here is derived from an EMBL/GenBank/DDBJ whole genome shotgun (WGS) entry which is preliminary data.</text>
</comment>
<dbReference type="EMBL" id="LSBJ02000001">
    <property type="protein sequence ID" value="OAQ73493.1"/>
    <property type="molecule type" value="Genomic_DNA"/>
</dbReference>
<gene>
    <name evidence="2" type="ORF">VFPPC_01193</name>
</gene>
<dbReference type="Pfam" id="PF08613">
    <property type="entry name" value="Cyclin"/>
    <property type="match status" value="1"/>
</dbReference>
<dbReference type="STRING" id="1380566.A0A179G7W3"/>
<feature type="compositionally biased region" description="Polar residues" evidence="1">
    <location>
        <begin position="114"/>
        <end position="132"/>
    </location>
</feature>
<feature type="region of interest" description="Disordered" evidence="1">
    <location>
        <begin position="364"/>
        <end position="427"/>
    </location>
</feature>
<feature type="compositionally biased region" description="Low complexity" evidence="1">
    <location>
        <begin position="135"/>
        <end position="149"/>
    </location>
</feature>
<dbReference type="PANTHER" id="PTHR15615:SF118">
    <property type="entry name" value="CYCLIN, HYPOTHETICAL (EUROFUNG)"/>
    <property type="match status" value="1"/>
</dbReference>
<evidence type="ECO:0000256" key="1">
    <source>
        <dbReference type="SAM" id="MobiDB-lite"/>
    </source>
</evidence>
<accession>A0A179G7W3</accession>
<dbReference type="SUPFAM" id="SSF47954">
    <property type="entry name" value="Cyclin-like"/>
    <property type="match status" value="1"/>
</dbReference>
<dbReference type="GO" id="GO:0019901">
    <property type="term" value="F:protein kinase binding"/>
    <property type="evidence" value="ECO:0007669"/>
    <property type="project" value="InterPro"/>
</dbReference>
<dbReference type="InterPro" id="IPR013922">
    <property type="entry name" value="Cyclin_PHO80-like"/>
</dbReference>
<dbReference type="AlphaFoldDB" id="A0A179G7W3"/>
<reference evidence="2 3" key="1">
    <citation type="journal article" date="2016" name="PLoS Pathog.">
        <title>Biosynthesis of antibiotic leucinostatins in bio-control fungus Purpureocillium lilacinum and their inhibition on phytophthora revealed by genome mining.</title>
        <authorList>
            <person name="Wang G."/>
            <person name="Liu Z."/>
            <person name="Lin R."/>
            <person name="Li E."/>
            <person name="Mao Z."/>
            <person name="Ling J."/>
            <person name="Yang Y."/>
            <person name="Yin W.B."/>
            <person name="Xie B."/>
        </authorList>
    </citation>
    <scope>NUCLEOTIDE SEQUENCE [LARGE SCALE GENOMIC DNA]</scope>
    <source>
        <strain evidence="2">170</strain>
    </source>
</reference>
<sequence>MSVKLSSPASFLLPSRTTSNNCRRQNLASQIVLAKLPPLVNTSSFLGNGLRTPPVDEMSTTYQPAMPASYDAHSLHSYSALSHPGHVRSVVEDGRGAQQHRFSAHQLHIRNGPYSSTEAATDTTVHQISARSTPAADSSMAAKQSSSTSRRGSETLIYHSLQLPKCISPTGGNLSEFAAQMTCLFWFESIDELKKAETNRSRLPNAPIPRLPALARPHEQFRKWVYNVLSTTQVTQNVILLALQFIYRLKMSTPQIKGRAGSEYRLLTVALMLGNKFLDDNTYTNKTWAEVSCFAVQEIHVMEVEFLSNMRYNLLASKEEWEEWLVKLSCFHDYYERASNLPASPIHIPSPTNKALYSPIPSPTGTGIPPFTPSTKFNLSPSSRHSQNISTYQADAPSPLATKVSIPLPSSRKRSPEDDLAGHPAKRLVHPPAGQILQGVPNTRLNGHVDNRLPVPHLTVVTNHAQSQFGHGQVYTAQGSVPSTSQQVASLPPLQTGVRAMSTVYQTNAPVGATLQPQSTGPVPSAPAISRPAYTAASLPSQPQMSYGTPTRHQSPVSLAPTYGSSPLVEPFGPGSAVHTPMVHTPISNSPSVYLQHRASPYKPIRHVNRLLYPPPSASLDQYHLSVPVQPNQMHYQPLGRRHDLRTGIVPEFLVYNRGQQQHLPPHVTQQGQFQP</sequence>
<dbReference type="Proteomes" id="UP000078397">
    <property type="component" value="Unassembled WGS sequence"/>
</dbReference>
<dbReference type="GO" id="GO:0005634">
    <property type="term" value="C:nucleus"/>
    <property type="evidence" value="ECO:0007669"/>
    <property type="project" value="TreeGrafter"/>
</dbReference>
<feature type="compositionally biased region" description="Polar residues" evidence="1">
    <location>
        <begin position="376"/>
        <end position="393"/>
    </location>
</feature>
<dbReference type="GeneID" id="28845057"/>
<organism evidence="2 3">
    <name type="scientific">Pochonia chlamydosporia 170</name>
    <dbReference type="NCBI Taxonomy" id="1380566"/>
    <lineage>
        <taxon>Eukaryota</taxon>
        <taxon>Fungi</taxon>
        <taxon>Dikarya</taxon>
        <taxon>Ascomycota</taxon>
        <taxon>Pezizomycotina</taxon>
        <taxon>Sordariomycetes</taxon>
        <taxon>Hypocreomycetidae</taxon>
        <taxon>Hypocreales</taxon>
        <taxon>Clavicipitaceae</taxon>
        <taxon>Pochonia</taxon>
    </lineage>
</organism>
<feature type="compositionally biased region" description="Low complexity" evidence="1">
    <location>
        <begin position="364"/>
        <end position="375"/>
    </location>
</feature>
<name>A0A179G7W3_METCM</name>
<feature type="region of interest" description="Disordered" evidence="1">
    <location>
        <begin position="114"/>
        <end position="153"/>
    </location>
</feature>
<dbReference type="OrthoDB" id="244495at2759"/>
<dbReference type="CDD" id="cd20557">
    <property type="entry name" value="CYCLIN_ScPCL1-like"/>
    <property type="match status" value="1"/>
</dbReference>
<dbReference type="PANTHER" id="PTHR15615">
    <property type="match status" value="1"/>
</dbReference>
<dbReference type="RefSeq" id="XP_018149576.1">
    <property type="nucleotide sequence ID" value="XM_018281063.1"/>
</dbReference>
<proteinExistence type="predicted"/>
<evidence type="ECO:0000313" key="2">
    <source>
        <dbReference type="EMBL" id="OAQ73493.1"/>
    </source>
</evidence>
<protein>
    <submittedName>
        <fullName evidence="2">Mucin</fullName>
    </submittedName>
</protein>
<dbReference type="Gene3D" id="1.10.472.10">
    <property type="entry name" value="Cyclin-like"/>
    <property type="match status" value="1"/>
</dbReference>
<dbReference type="InterPro" id="IPR036915">
    <property type="entry name" value="Cyclin-like_sf"/>
</dbReference>
<dbReference type="GO" id="GO:0016538">
    <property type="term" value="F:cyclin-dependent protein serine/threonine kinase regulator activity"/>
    <property type="evidence" value="ECO:0007669"/>
    <property type="project" value="TreeGrafter"/>
</dbReference>
<dbReference type="GO" id="GO:0000307">
    <property type="term" value="C:cyclin-dependent protein kinase holoenzyme complex"/>
    <property type="evidence" value="ECO:0007669"/>
    <property type="project" value="TreeGrafter"/>
</dbReference>
<dbReference type="KEGG" id="pchm:VFPPC_01193"/>